<organism evidence="2 3">
    <name type="scientific">Silvimonas terrae</name>
    <dbReference type="NCBI Taxonomy" id="300266"/>
    <lineage>
        <taxon>Bacteria</taxon>
        <taxon>Pseudomonadati</taxon>
        <taxon>Pseudomonadota</taxon>
        <taxon>Betaproteobacteria</taxon>
        <taxon>Neisseriales</taxon>
        <taxon>Chitinibacteraceae</taxon>
        <taxon>Silvimonas</taxon>
    </lineage>
</organism>
<accession>A0A840RFL6</accession>
<dbReference type="AlphaFoldDB" id="A0A840RFL6"/>
<sequence length="79" mass="8872">MLKRFISIMVSGVLFALPRGALVYVFFRVLGILKKLEAPLADKMGVEHLLGEFTYLRLGCCYCSVFCLVCCYSAPRWSG</sequence>
<gene>
    <name evidence="2" type="ORF">HNQ50_002557</name>
</gene>
<comment type="caution">
    <text evidence="2">The sequence shown here is derived from an EMBL/GenBank/DDBJ whole genome shotgun (WGS) entry which is preliminary data.</text>
</comment>
<dbReference type="EMBL" id="JACHHN010000004">
    <property type="protein sequence ID" value="MBB5191827.1"/>
    <property type="molecule type" value="Genomic_DNA"/>
</dbReference>
<reference evidence="2 3" key="1">
    <citation type="submission" date="2020-08" db="EMBL/GenBank/DDBJ databases">
        <title>Genomic Encyclopedia of Type Strains, Phase IV (KMG-IV): sequencing the most valuable type-strain genomes for metagenomic binning, comparative biology and taxonomic classification.</title>
        <authorList>
            <person name="Goeker M."/>
        </authorList>
    </citation>
    <scope>NUCLEOTIDE SEQUENCE [LARGE SCALE GENOMIC DNA]</scope>
    <source>
        <strain evidence="2 3">DSM 18233</strain>
    </source>
</reference>
<dbReference type="Proteomes" id="UP000543030">
    <property type="component" value="Unassembled WGS sequence"/>
</dbReference>
<name>A0A840RFL6_9NEIS</name>
<evidence type="ECO:0000256" key="1">
    <source>
        <dbReference type="SAM" id="Phobius"/>
    </source>
</evidence>
<keyword evidence="1" id="KW-1133">Transmembrane helix</keyword>
<protein>
    <submittedName>
        <fullName evidence="2">Uncharacterized protein</fullName>
    </submittedName>
</protein>
<evidence type="ECO:0000313" key="3">
    <source>
        <dbReference type="Proteomes" id="UP000543030"/>
    </source>
</evidence>
<keyword evidence="1" id="KW-0472">Membrane</keyword>
<feature type="transmembrane region" description="Helical" evidence="1">
    <location>
        <begin position="53"/>
        <end position="74"/>
    </location>
</feature>
<evidence type="ECO:0000313" key="2">
    <source>
        <dbReference type="EMBL" id="MBB5191827.1"/>
    </source>
</evidence>
<keyword evidence="3" id="KW-1185">Reference proteome</keyword>
<dbReference type="RefSeq" id="WP_184101195.1">
    <property type="nucleotide sequence ID" value="NZ_JACHHN010000004.1"/>
</dbReference>
<feature type="transmembrane region" description="Helical" evidence="1">
    <location>
        <begin position="12"/>
        <end position="33"/>
    </location>
</feature>
<keyword evidence="1" id="KW-0812">Transmembrane</keyword>
<proteinExistence type="predicted"/>